<evidence type="ECO:0000256" key="6">
    <source>
        <dbReference type="ARBA" id="ARBA00023136"/>
    </source>
</evidence>
<evidence type="ECO:0000256" key="3">
    <source>
        <dbReference type="ARBA" id="ARBA00022475"/>
    </source>
</evidence>
<keyword evidence="10" id="KW-1185">Reference proteome</keyword>
<feature type="transmembrane region" description="Helical" evidence="7">
    <location>
        <begin position="357"/>
        <end position="379"/>
    </location>
</feature>
<gene>
    <name evidence="9" type="ORF">MFLO_13178</name>
</gene>
<evidence type="ECO:0000313" key="9">
    <source>
        <dbReference type="EMBL" id="EUJ27419.1"/>
    </source>
</evidence>
<feature type="transmembrane region" description="Helical" evidence="7">
    <location>
        <begin position="231"/>
        <end position="251"/>
    </location>
</feature>
<dbReference type="Proteomes" id="UP000019249">
    <property type="component" value="Unassembled WGS sequence"/>
</dbReference>
<evidence type="ECO:0000256" key="2">
    <source>
        <dbReference type="ARBA" id="ARBA00010157"/>
    </source>
</evidence>
<dbReference type="InterPro" id="IPR050545">
    <property type="entry name" value="Mycobact_MmpL"/>
</dbReference>
<reference evidence="9 10" key="1">
    <citation type="journal article" date="2014" name="Int. J. Syst. Evol. Microbiol.">
        <title>Listeria floridensis sp. nov., Listeria aquatica sp. nov., Listeria cornellensis sp. nov., Listeria riparia sp. nov. and Listeria grandensis sp. nov., from agricultural and natural environments.</title>
        <authorList>
            <person name="den Bakker H.C."/>
            <person name="Warchocki S."/>
            <person name="Wright E.M."/>
            <person name="Allred A.F."/>
            <person name="Ahlstrom C."/>
            <person name="Manuel C.S."/>
            <person name="Stasiewicz M.J."/>
            <person name="Burrell A."/>
            <person name="Roof S."/>
            <person name="Strawn L."/>
            <person name="Fortes E.D."/>
            <person name="Nightingale K.K."/>
            <person name="Kephart D."/>
            <person name="Wiedmann M."/>
        </authorList>
    </citation>
    <scope>NUCLEOTIDE SEQUENCE [LARGE SCALE GENOMIC DNA]</scope>
    <source>
        <strain evidence="9 10">FSL S10-1187</strain>
    </source>
</reference>
<evidence type="ECO:0000256" key="4">
    <source>
        <dbReference type="ARBA" id="ARBA00022692"/>
    </source>
</evidence>
<dbReference type="PANTHER" id="PTHR33406:SF6">
    <property type="entry name" value="MEMBRANE PROTEIN YDGH-RELATED"/>
    <property type="match status" value="1"/>
</dbReference>
<dbReference type="EMBL" id="AODF01000032">
    <property type="protein sequence ID" value="EUJ27419.1"/>
    <property type="molecule type" value="Genomic_DNA"/>
</dbReference>
<feature type="transmembrane region" description="Helical" evidence="7">
    <location>
        <begin position="306"/>
        <end position="336"/>
    </location>
</feature>
<name>A0ABN0RCH2_9LIST</name>
<accession>A0ABN0RCH2</accession>
<evidence type="ECO:0000313" key="10">
    <source>
        <dbReference type="Proteomes" id="UP000019249"/>
    </source>
</evidence>
<dbReference type="SUPFAM" id="SSF82866">
    <property type="entry name" value="Multidrug efflux transporter AcrB transmembrane domain"/>
    <property type="match status" value="1"/>
</dbReference>
<dbReference type="InterPro" id="IPR004869">
    <property type="entry name" value="MMPL_dom"/>
</dbReference>
<evidence type="ECO:0000256" key="5">
    <source>
        <dbReference type="ARBA" id="ARBA00022989"/>
    </source>
</evidence>
<sequence>MKWILKFRWPILVLWIVLLAGLLFTAPSMADLVREKGEIKLPDGYPSQLAGELQKKHNPDSDGESYIAVYTAKHKLTEANKKTIEKSLSSIKANKAELHVTNVLDSFDQKELQDKFVSKDGKTIVASLTVDAKETPVKEVRKDLDKKMKVRGVDSYLTGNAVIQEDVVQGSEDGLQKTEGITVVFILVVLFLVFRSVIAPFIPLVTVGISYLTAQSVVAFLVKYLDFPVSTYTQIFMVCIMFGIGTDYCILLMSRFKEEIGDGLSVREAVIRTYRTAGKTVLYSAIAVLVAFVSLYFVQFELYRSAVAVGVGIVILMLGIYTLVPFFMGTLGRVLFWPLNKNIAHKENKFWGGAGKLAFMRPFISLLIVAIVVIPPIVLHQGTESFNSLDEISDSYPSKKRL</sequence>
<organism evidence="9 10">
    <name type="scientific">Listeria floridensis FSL S10-1187</name>
    <dbReference type="NCBI Taxonomy" id="1265817"/>
    <lineage>
        <taxon>Bacteria</taxon>
        <taxon>Bacillati</taxon>
        <taxon>Bacillota</taxon>
        <taxon>Bacilli</taxon>
        <taxon>Bacillales</taxon>
        <taxon>Listeriaceae</taxon>
        <taxon>Listeria</taxon>
    </lineage>
</organism>
<keyword evidence="5 7" id="KW-1133">Transmembrane helix</keyword>
<feature type="domain" description="Membrane transport protein MMPL" evidence="8">
    <location>
        <begin position="44"/>
        <end position="362"/>
    </location>
</feature>
<evidence type="ECO:0000256" key="1">
    <source>
        <dbReference type="ARBA" id="ARBA00004651"/>
    </source>
</evidence>
<comment type="subcellular location">
    <subcellularLocation>
        <location evidence="1">Cell membrane</location>
        <topology evidence="1">Multi-pass membrane protein</topology>
    </subcellularLocation>
</comment>
<keyword evidence="3" id="KW-1003">Cell membrane</keyword>
<protein>
    <submittedName>
        <fullName evidence="9">Transporte</fullName>
    </submittedName>
</protein>
<dbReference type="PANTHER" id="PTHR33406">
    <property type="entry name" value="MEMBRANE PROTEIN MJ1562-RELATED"/>
    <property type="match status" value="1"/>
</dbReference>
<feature type="transmembrane region" description="Helical" evidence="7">
    <location>
        <begin position="180"/>
        <end position="198"/>
    </location>
</feature>
<feature type="transmembrane region" description="Helical" evidence="7">
    <location>
        <begin position="281"/>
        <end position="300"/>
    </location>
</feature>
<comment type="caution">
    <text evidence="9">The sequence shown here is derived from an EMBL/GenBank/DDBJ whole genome shotgun (WGS) entry which is preliminary data.</text>
</comment>
<keyword evidence="4 7" id="KW-0812">Transmembrane</keyword>
<keyword evidence="6 7" id="KW-0472">Membrane</keyword>
<proteinExistence type="inferred from homology"/>
<dbReference type="Gene3D" id="1.20.1640.10">
    <property type="entry name" value="Multidrug efflux transporter AcrB transmembrane domain"/>
    <property type="match status" value="1"/>
</dbReference>
<comment type="similarity">
    <text evidence="2">Belongs to the resistance-nodulation-cell division (RND) (TC 2.A.6) family. MmpL subfamily.</text>
</comment>
<evidence type="ECO:0000256" key="7">
    <source>
        <dbReference type="SAM" id="Phobius"/>
    </source>
</evidence>
<dbReference type="Pfam" id="PF03176">
    <property type="entry name" value="MMPL"/>
    <property type="match status" value="1"/>
</dbReference>
<evidence type="ECO:0000259" key="8">
    <source>
        <dbReference type="Pfam" id="PF03176"/>
    </source>
</evidence>